<dbReference type="EMBL" id="WUWG01000005">
    <property type="protein sequence ID" value="MXU66120.1"/>
    <property type="molecule type" value="Genomic_DNA"/>
</dbReference>
<evidence type="ECO:0000313" key="8">
    <source>
        <dbReference type="Proteomes" id="UP000436016"/>
    </source>
</evidence>
<feature type="domain" description="Adenosine deaminase" evidence="6">
    <location>
        <begin position="8"/>
        <end position="325"/>
    </location>
</feature>
<dbReference type="GO" id="GO:0016814">
    <property type="term" value="F:hydrolase activity, acting on carbon-nitrogen (but not peptide) bonds, in cyclic amidines"/>
    <property type="evidence" value="ECO:0007669"/>
    <property type="project" value="UniProtKB-ARBA"/>
</dbReference>
<gene>
    <name evidence="7" type="ORF">GSH16_11740</name>
</gene>
<evidence type="ECO:0000259" key="6">
    <source>
        <dbReference type="Pfam" id="PF00962"/>
    </source>
</evidence>
<comment type="cofactor">
    <cofactor evidence="1">
        <name>Zn(2+)</name>
        <dbReference type="ChEBI" id="CHEBI:29105"/>
    </cofactor>
</comment>
<dbReference type="EC" id="3.5.4.4" evidence="7"/>
<comment type="caution">
    <text evidence="7">The sequence shown here is derived from an EMBL/GenBank/DDBJ whole genome shotgun (WGS) entry which is preliminary data.</text>
</comment>
<evidence type="ECO:0000256" key="1">
    <source>
        <dbReference type="ARBA" id="ARBA00001947"/>
    </source>
</evidence>
<evidence type="ECO:0000256" key="5">
    <source>
        <dbReference type="ARBA" id="ARBA00022833"/>
    </source>
</evidence>
<evidence type="ECO:0000313" key="7">
    <source>
        <dbReference type="EMBL" id="MXU66120.1"/>
    </source>
</evidence>
<dbReference type="InterPro" id="IPR006330">
    <property type="entry name" value="Ado/ade_deaminase"/>
</dbReference>
<dbReference type="RefSeq" id="WP_160855329.1">
    <property type="nucleotide sequence ID" value="NZ_WUWG01000005.1"/>
</dbReference>
<comment type="similarity">
    <text evidence="2">Belongs to the metallo-dependent hydrolases superfamily. Adenosine and AMP deaminases family.</text>
</comment>
<dbReference type="PANTHER" id="PTHR43114">
    <property type="entry name" value="ADENINE DEAMINASE"/>
    <property type="match status" value="1"/>
</dbReference>
<evidence type="ECO:0000256" key="4">
    <source>
        <dbReference type="ARBA" id="ARBA00022801"/>
    </source>
</evidence>
<dbReference type="AlphaFoldDB" id="A0A6B0TNE1"/>
<protein>
    <submittedName>
        <fullName evidence="7">Adenosine deaminase</fullName>
        <ecNumber evidence="7">3.5.4.4</ecNumber>
    </submittedName>
</protein>
<dbReference type="PANTHER" id="PTHR43114:SF6">
    <property type="entry name" value="ADENINE DEAMINASE"/>
    <property type="match status" value="1"/>
</dbReference>
<keyword evidence="3" id="KW-0479">Metal-binding</keyword>
<dbReference type="InterPro" id="IPR001365">
    <property type="entry name" value="A_deaminase_dom"/>
</dbReference>
<evidence type="ECO:0000256" key="2">
    <source>
        <dbReference type="ARBA" id="ARBA00006676"/>
    </source>
</evidence>
<keyword evidence="8" id="KW-1185">Reference proteome</keyword>
<dbReference type="NCBIfam" id="NF006848">
    <property type="entry name" value="PRK09358.1-3"/>
    <property type="match status" value="1"/>
</dbReference>
<organism evidence="7 8">
    <name type="scientific">Oceanomicrobium pacificus</name>
    <dbReference type="NCBI Taxonomy" id="2692916"/>
    <lineage>
        <taxon>Bacteria</taxon>
        <taxon>Pseudomonadati</taxon>
        <taxon>Pseudomonadota</taxon>
        <taxon>Alphaproteobacteria</taxon>
        <taxon>Rhodobacterales</taxon>
        <taxon>Paracoccaceae</taxon>
        <taxon>Oceanomicrobium</taxon>
    </lineage>
</organism>
<dbReference type="Pfam" id="PF00962">
    <property type="entry name" value="A_deaminase"/>
    <property type="match status" value="1"/>
</dbReference>
<dbReference type="Proteomes" id="UP000436016">
    <property type="component" value="Unassembled WGS sequence"/>
</dbReference>
<dbReference type="SUPFAM" id="SSF51556">
    <property type="entry name" value="Metallo-dependent hydrolases"/>
    <property type="match status" value="1"/>
</dbReference>
<dbReference type="InterPro" id="IPR032466">
    <property type="entry name" value="Metal_Hydrolase"/>
</dbReference>
<keyword evidence="5" id="KW-0862">Zinc</keyword>
<dbReference type="Gene3D" id="3.20.20.140">
    <property type="entry name" value="Metal-dependent hydrolases"/>
    <property type="match status" value="1"/>
</dbReference>
<evidence type="ECO:0000256" key="3">
    <source>
        <dbReference type="ARBA" id="ARBA00022723"/>
    </source>
</evidence>
<reference evidence="7 8" key="1">
    <citation type="submission" date="2019-12" db="EMBL/GenBank/DDBJ databases">
        <title>Strain KN286 was isolated from seawater, which was collected from Caroline Seamount in the tropical western Pacific.</title>
        <authorList>
            <person name="Wang Q."/>
        </authorList>
    </citation>
    <scope>NUCLEOTIDE SEQUENCE [LARGE SCALE GENOMIC DNA]</scope>
    <source>
        <strain evidence="7 8">KN286</strain>
    </source>
</reference>
<dbReference type="NCBIfam" id="TIGR01430">
    <property type="entry name" value="aden_deam"/>
    <property type="match status" value="1"/>
</dbReference>
<name>A0A6B0TNE1_9RHOB</name>
<sequence>MTDWRTLPKTELHLHLEGAAPPDFIRTLAGEKGVDLSSIFDENGAYDWADFAAFLRTYEAACSVLQGPRDFKRLVEAVLATSSAHGVIYTEIFLAPSFCGGGDKGAWAEYLAAMVEGAENARASTGIETRFISTAVRHMGPEAAARDAQVTVDVPHPMLTGFGMGGEERHLTAADFARAFAIAGEAGLGLTSHAGEICGPESVGDTLDHLGVSRIGHGVRAIEDPDMVARLVDKGTVLEVNPGSNVALSVVDDWDSHPIAKLRDAGVKVTVSTDDPPYFHTDMVLEYEKLAEHFGWGLADFNAINRVAMEAAFCDEPTRQACLSRFN</sequence>
<proteinExistence type="inferred from homology"/>
<dbReference type="GO" id="GO:0046872">
    <property type="term" value="F:metal ion binding"/>
    <property type="evidence" value="ECO:0007669"/>
    <property type="project" value="UniProtKB-KW"/>
</dbReference>
<keyword evidence="4 7" id="KW-0378">Hydrolase</keyword>
<dbReference type="GO" id="GO:0019239">
    <property type="term" value="F:deaminase activity"/>
    <property type="evidence" value="ECO:0007669"/>
    <property type="project" value="InterPro"/>
</dbReference>
<accession>A0A6B0TNE1</accession>